<feature type="region of interest" description="Disordered" evidence="1">
    <location>
        <begin position="255"/>
        <end position="367"/>
    </location>
</feature>
<feature type="region of interest" description="Disordered" evidence="1">
    <location>
        <begin position="1"/>
        <end position="76"/>
    </location>
</feature>
<feature type="region of interest" description="Disordered" evidence="1">
    <location>
        <begin position="190"/>
        <end position="215"/>
    </location>
</feature>
<accession>A0ABN8Y7Z4</accession>
<gene>
    <name evidence="2" type="ORF">MRATA1EN1_LOCUS5523</name>
</gene>
<dbReference type="Proteomes" id="UP001176941">
    <property type="component" value="Chromosome 14"/>
</dbReference>
<evidence type="ECO:0000256" key="1">
    <source>
        <dbReference type="SAM" id="MobiDB-lite"/>
    </source>
</evidence>
<feature type="compositionally biased region" description="Polar residues" evidence="1">
    <location>
        <begin position="7"/>
        <end position="20"/>
    </location>
</feature>
<feature type="compositionally biased region" description="Polar residues" evidence="1">
    <location>
        <begin position="30"/>
        <end position="42"/>
    </location>
</feature>
<keyword evidence="3" id="KW-1185">Reference proteome</keyword>
<dbReference type="EMBL" id="OX459950">
    <property type="protein sequence ID" value="CAI9156561.1"/>
    <property type="molecule type" value="Genomic_DNA"/>
</dbReference>
<organism evidence="2 3">
    <name type="scientific">Rangifer tarandus platyrhynchus</name>
    <name type="common">Svalbard reindeer</name>
    <dbReference type="NCBI Taxonomy" id="3082113"/>
    <lineage>
        <taxon>Eukaryota</taxon>
        <taxon>Metazoa</taxon>
        <taxon>Chordata</taxon>
        <taxon>Craniata</taxon>
        <taxon>Vertebrata</taxon>
        <taxon>Euteleostomi</taxon>
        <taxon>Mammalia</taxon>
        <taxon>Eutheria</taxon>
        <taxon>Laurasiatheria</taxon>
        <taxon>Artiodactyla</taxon>
        <taxon>Ruminantia</taxon>
        <taxon>Pecora</taxon>
        <taxon>Cervidae</taxon>
        <taxon>Odocoileinae</taxon>
        <taxon>Rangifer</taxon>
    </lineage>
</organism>
<proteinExistence type="predicted"/>
<protein>
    <submittedName>
        <fullName evidence="2">Uncharacterized protein</fullName>
    </submittedName>
</protein>
<evidence type="ECO:0000313" key="3">
    <source>
        <dbReference type="Proteomes" id="UP001176941"/>
    </source>
</evidence>
<name>A0ABN8Y7Z4_RANTA</name>
<evidence type="ECO:0000313" key="2">
    <source>
        <dbReference type="EMBL" id="CAI9156561.1"/>
    </source>
</evidence>
<feature type="compositionally biased region" description="Low complexity" evidence="1">
    <location>
        <begin position="190"/>
        <end position="202"/>
    </location>
</feature>
<sequence>MMARSAWSCSSLTGTPTHSPGTEEAFLASQHPQALFQRSLSAPPTGGPRDASSAGKVQPQLSTASRIQPAHRAGGSQGLYTSPAAAIGAAACLGLPPCLSTALGGVEPGSHRLLVSHGRRRAPVTRPENLAPGRHCEVTATGTLPSAPYRASPDTRPVRAASSAVHLKEALGVRIPQAQPRNCVPRACRATLPRPTRPTRQQLPPPSPGPQRGSLAAAAYDHAGTGLSAGWGGGVAHQVQGAFTVPVIRLPGDQERLRGSSSAPAKEVQAAAAAAPRHFPRVTPNSLLSGLERGCAGSSPRRTVPGRTAGPEGAAEPTRGGKHSAREPPQGEQQPLALPSLREERRGEPGQGARGRFAPPQAPPQSS</sequence>
<reference evidence="2" key="1">
    <citation type="submission" date="2023-04" db="EMBL/GenBank/DDBJ databases">
        <authorList>
            <consortium name="ELIXIR-Norway"/>
        </authorList>
    </citation>
    <scope>NUCLEOTIDE SEQUENCE [LARGE SCALE GENOMIC DNA]</scope>
</reference>